<keyword evidence="3" id="KW-0249">Electron transport</keyword>
<sequence length="47" mass="5118">MALEKDLGQCFRCVVCGNEVELVEVGGGELLCCNKPMEEITDENEGI</sequence>
<accession>A0A554LWF7</accession>
<comment type="caution">
    <text evidence="6">The sequence shown here is derived from an EMBL/GenBank/DDBJ whole genome shotgun (WGS) entry which is preliminary data.</text>
</comment>
<proteinExistence type="predicted"/>
<evidence type="ECO:0000256" key="4">
    <source>
        <dbReference type="ARBA" id="ARBA00023004"/>
    </source>
</evidence>
<dbReference type="Pfam" id="PF06397">
    <property type="entry name" value="Desulfoferrod_N"/>
    <property type="match status" value="1"/>
</dbReference>
<name>A0A554LWF7_9BACT</name>
<protein>
    <recommendedName>
        <fullName evidence="5">Desulfoferrodoxin N-terminal domain-containing protein</fullName>
    </recommendedName>
</protein>
<dbReference type="AlphaFoldDB" id="A0A554LWF7"/>
<reference evidence="6 7" key="1">
    <citation type="submission" date="2017-07" db="EMBL/GenBank/DDBJ databases">
        <title>Mechanisms for carbon and nitrogen cycling indicate functional differentiation within the Candidate Phyla Radiation.</title>
        <authorList>
            <person name="Danczak R.E."/>
            <person name="Johnston M.D."/>
            <person name="Kenah C."/>
            <person name="Slattery M."/>
            <person name="Wrighton K.C."/>
            <person name="Wilkins M.J."/>
        </authorList>
    </citation>
    <scope>NUCLEOTIDE SEQUENCE [LARGE SCALE GENOMIC DNA]</scope>
    <source>
        <strain evidence="6">Licking1014_2</strain>
    </source>
</reference>
<organism evidence="6 7">
    <name type="scientific">Candidatus Berkelbacteria bacterium Licking1014_2</name>
    <dbReference type="NCBI Taxonomy" id="2017146"/>
    <lineage>
        <taxon>Bacteria</taxon>
        <taxon>Candidatus Berkelbacteria</taxon>
    </lineage>
</organism>
<evidence type="ECO:0000313" key="7">
    <source>
        <dbReference type="Proteomes" id="UP000318711"/>
    </source>
</evidence>
<dbReference type="InterPro" id="IPR004462">
    <property type="entry name" value="Desulfoferrodoxin_N"/>
</dbReference>
<keyword evidence="2" id="KW-0479">Metal-binding</keyword>
<evidence type="ECO:0000256" key="3">
    <source>
        <dbReference type="ARBA" id="ARBA00022982"/>
    </source>
</evidence>
<feature type="domain" description="Desulfoferrodoxin N-terminal" evidence="5">
    <location>
        <begin position="8"/>
        <end position="39"/>
    </location>
</feature>
<dbReference type="EMBL" id="VMGL01000009">
    <property type="protein sequence ID" value="TSC97197.1"/>
    <property type="molecule type" value="Genomic_DNA"/>
</dbReference>
<keyword evidence="1" id="KW-0813">Transport</keyword>
<dbReference type="InterPro" id="IPR038094">
    <property type="entry name" value="Desulfoferrodoxin_N_sf"/>
</dbReference>
<evidence type="ECO:0000313" key="6">
    <source>
        <dbReference type="EMBL" id="TSC97197.1"/>
    </source>
</evidence>
<gene>
    <name evidence="6" type="ORF">CEN88_125</name>
</gene>
<dbReference type="Gene3D" id="2.20.28.100">
    <property type="entry name" value="Desulphoferrodoxin, N-terminal domain"/>
    <property type="match status" value="1"/>
</dbReference>
<keyword evidence="4" id="KW-0408">Iron</keyword>
<dbReference type="NCBIfam" id="TIGR00319">
    <property type="entry name" value="desulf_FeS4"/>
    <property type="match status" value="1"/>
</dbReference>
<evidence type="ECO:0000259" key="5">
    <source>
        <dbReference type="Pfam" id="PF06397"/>
    </source>
</evidence>
<dbReference type="SUPFAM" id="SSF57802">
    <property type="entry name" value="Rubredoxin-like"/>
    <property type="match status" value="1"/>
</dbReference>
<dbReference type="Proteomes" id="UP000318711">
    <property type="component" value="Unassembled WGS sequence"/>
</dbReference>
<evidence type="ECO:0000256" key="1">
    <source>
        <dbReference type="ARBA" id="ARBA00022448"/>
    </source>
</evidence>
<dbReference type="GO" id="GO:0005506">
    <property type="term" value="F:iron ion binding"/>
    <property type="evidence" value="ECO:0007669"/>
    <property type="project" value="InterPro"/>
</dbReference>
<evidence type="ECO:0000256" key="2">
    <source>
        <dbReference type="ARBA" id="ARBA00022723"/>
    </source>
</evidence>